<evidence type="ECO:0000256" key="1">
    <source>
        <dbReference type="ARBA" id="ARBA00008857"/>
    </source>
</evidence>
<dbReference type="InterPro" id="IPR050808">
    <property type="entry name" value="Phage_Integrase"/>
</dbReference>
<comment type="caution">
    <text evidence="8">The sequence shown here is derived from an EMBL/GenBank/DDBJ whole genome shotgun (WGS) entry which is preliminary data.</text>
</comment>
<evidence type="ECO:0000259" key="7">
    <source>
        <dbReference type="PROSITE" id="PS51900"/>
    </source>
</evidence>
<dbReference type="Pfam" id="PF00589">
    <property type="entry name" value="Phage_integrase"/>
    <property type="match status" value="1"/>
</dbReference>
<dbReference type="CDD" id="cd00801">
    <property type="entry name" value="INT_P4_C"/>
    <property type="match status" value="1"/>
</dbReference>
<evidence type="ECO:0000256" key="5">
    <source>
        <dbReference type="PROSITE-ProRule" id="PRU01248"/>
    </source>
</evidence>
<keyword evidence="9" id="KW-1185">Reference proteome</keyword>
<reference evidence="8 9" key="1">
    <citation type="submission" date="2018-11" db="EMBL/GenBank/DDBJ databases">
        <title>Genomic Encyclopedia of Type Strains, Phase IV (KMG-IV): sequencing the most valuable type-strain genomes for metagenomic binning, comparative biology and taxonomic classification.</title>
        <authorList>
            <person name="Goeker M."/>
        </authorList>
    </citation>
    <scope>NUCLEOTIDE SEQUENCE [LARGE SCALE GENOMIC DNA]</scope>
    <source>
        <strain evidence="8 9">DSM 104731</strain>
    </source>
</reference>
<dbReference type="InterPro" id="IPR013762">
    <property type="entry name" value="Integrase-like_cat_sf"/>
</dbReference>
<dbReference type="AlphaFoldDB" id="A0A3N4VDX9"/>
<gene>
    <name evidence="8" type="ORF">EDD53_0258</name>
</gene>
<comment type="similarity">
    <text evidence="1">Belongs to the 'phage' integrase family.</text>
</comment>
<dbReference type="InterPro" id="IPR053876">
    <property type="entry name" value="Phage_int_M"/>
</dbReference>
<evidence type="ECO:0000256" key="4">
    <source>
        <dbReference type="ARBA" id="ARBA00023172"/>
    </source>
</evidence>
<keyword evidence="2" id="KW-0229">DNA integration</keyword>
<dbReference type="InterPro" id="IPR038488">
    <property type="entry name" value="Integrase_DNA-bd_sf"/>
</dbReference>
<dbReference type="PANTHER" id="PTHR30629:SF2">
    <property type="entry name" value="PROPHAGE INTEGRASE INTS-RELATED"/>
    <property type="match status" value="1"/>
</dbReference>
<dbReference type="GO" id="GO:0006310">
    <property type="term" value="P:DNA recombination"/>
    <property type="evidence" value="ECO:0007669"/>
    <property type="project" value="UniProtKB-KW"/>
</dbReference>
<dbReference type="InterPro" id="IPR025166">
    <property type="entry name" value="Integrase_DNA_bind_dom"/>
</dbReference>
<evidence type="ECO:0000313" key="8">
    <source>
        <dbReference type="EMBL" id="RPE71144.1"/>
    </source>
</evidence>
<dbReference type="SUPFAM" id="SSF56349">
    <property type="entry name" value="DNA breaking-rejoining enzymes"/>
    <property type="match status" value="1"/>
</dbReference>
<dbReference type="Gene3D" id="3.30.160.390">
    <property type="entry name" value="Integrase, DNA-binding domain"/>
    <property type="match status" value="1"/>
</dbReference>
<evidence type="ECO:0000313" key="9">
    <source>
        <dbReference type="Proteomes" id="UP000269689"/>
    </source>
</evidence>
<organism evidence="8 9">
    <name type="scientific">Pacificibacter maritimus</name>
    <dbReference type="NCBI Taxonomy" id="762213"/>
    <lineage>
        <taxon>Bacteria</taxon>
        <taxon>Pseudomonadati</taxon>
        <taxon>Pseudomonadota</taxon>
        <taxon>Alphaproteobacteria</taxon>
        <taxon>Rhodobacterales</taxon>
        <taxon>Roseobacteraceae</taxon>
        <taxon>Pacificibacter</taxon>
    </lineage>
</organism>
<dbReference type="GO" id="GO:0003677">
    <property type="term" value="F:DNA binding"/>
    <property type="evidence" value="ECO:0007669"/>
    <property type="project" value="UniProtKB-UniRule"/>
</dbReference>
<dbReference type="RefSeq" id="WP_123791389.1">
    <property type="nucleotide sequence ID" value="NZ_RKQK01000001.1"/>
</dbReference>
<evidence type="ECO:0000259" key="6">
    <source>
        <dbReference type="PROSITE" id="PS51898"/>
    </source>
</evidence>
<dbReference type="GO" id="GO:0015074">
    <property type="term" value="P:DNA integration"/>
    <property type="evidence" value="ECO:0007669"/>
    <property type="project" value="UniProtKB-KW"/>
</dbReference>
<dbReference type="InterPro" id="IPR011010">
    <property type="entry name" value="DNA_brk_join_enz"/>
</dbReference>
<feature type="domain" description="Core-binding (CB)" evidence="7">
    <location>
        <begin position="98"/>
        <end position="179"/>
    </location>
</feature>
<sequence>MPLSDSKIRNLKPKDKSFKVSDFEGLYILVKPNGSKLWNFKYRLHGAERKLSIGAYPDVSLAQARKIKSEARAQVAAGIDPSEAKQEAKAQAREAHGNTFEKIGAAFLNKQQIEGKSKATLDKTAYHLKLANAAFGRKPITEITAPMILKCLRKVEAKGNYETAHRLRARIGSVFRYAVASGLAETDPTYALKDALIKPTRVHRAAITDPKAFGALLREVDAFEGQVTTRIGLKFLALTAQRPGEVRHAKWEEFDFQEKVWALPAAKMKMRRDHYVPLSEQAIALLNELRMITGNGVYLFPSLRSWQRPMSENTLNAALRRMGYSGEEMTAHGFRASFSTLANQSGLWNPDAIEVALAHVERNEVRKAYNRGHYWDERVKLADWWATVLDDLRQG</sequence>
<evidence type="ECO:0000256" key="2">
    <source>
        <dbReference type="ARBA" id="ARBA00022908"/>
    </source>
</evidence>
<dbReference type="Pfam" id="PF13356">
    <property type="entry name" value="Arm-DNA-bind_3"/>
    <property type="match status" value="1"/>
</dbReference>
<dbReference type="Gene3D" id="1.10.443.10">
    <property type="entry name" value="Intergrase catalytic core"/>
    <property type="match status" value="1"/>
</dbReference>
<evidence type="ECO:0000256" key="3">
    <source>
        <dbReference type="ARBA" id="ARBA00023125"/>
    </source>
</evidence>
<accession>A0A3N4VDX9</accession>
<dbReference type="EMBL" id="RKQK01000001">
    <property type="protein sequence ID" value="RPE71144.1"/>
    <property type="molecule type" value="Genomic_DNA"/>
</dbReference>
<dbReference type="InterPro" id="IPR044068">
    <property type="entry name" value="CB"/>
</dbReference>
<dbReference type="PROSITE" id="PS51900">
    <property type="entry name" value="CB"/>
    <property type="match status" value="1"/>
</dbReference>
<dbReference type="Gene3D" id="1.10.150.130">
    <property type="match status" value="1"/>
</dbReference>
<dbReference type="PANTHER" id="PTHR30629">
    <property type="entry name" value="PROPHAGE INTEGRASE"/>
    <property type="match status" value="1"/>
</dbReference>
<protein>
    <submittedName>
        <fullName evidence="8">Integrase</fullName>
    </submittedName>
</protein>
<dbReference type="Pfam" id="PF22022">
    <property type="entry name" value="Phage_int_M"/>
    <property type="match status" value="1"/>
</dbReference>
<feature type="domain" description="Tyr recombinase" evidence="6">
    <location>
        <begin position="202"/>
        <end position="383"/>
    </location>
</feature>
<name>A0A3N4VDX9_9RHOB</name>
<dbReference type="InterPro" id="IPR010998">
    <property type="entry name" value="Integrase_recombinase_N"/>
</dbReference>
<keyword evidence="4" id="KW-0233">DNA recombination</keyword>
<dbReference type="Proteomes" id="UP000269689">
    <property type="component" value="Unassembled WGS sequence"/>
</dbReference>
<proteinExistence type="inferred from homology"/>
<dbReference type="PROSITE" id="PS51898">
    <property type="entry name" value="TYR_RECOMBINASE"/>
    <property type="match status" value="1"/>
</dbReference>
<keyword evidence="3 5" id="KW-0238">DNA-binding</keyword>
<dbReference type="OrthoDB" id="9795573at2"/>
<dbReference type="InterPro" id="IPR002104">
    <property type="entry name" value="Integrase_catalytic"/>
</dbReference>